<reference evidence="11 14" key="1">
    <citation type="submission" date="2021-01" db="EMBL/GenBank/DDBJ databases">
        <title>Diatom-associated Roseobacters Show Island Model of Population Structure.</title>
        <authorList>
            <person name="Qu L."/>
            <person name="Feng X."/>
            <person name="Chen Y."/>
            <person name="Li L."/>
            <person name="Wang X."/>
            <person name="Hu Z."/>
            <person name="Wang H."/>
            <person name="Luo H."/>
        </authorList>
    </citation>
    <scope>NUCLEOTIDE SEQUENCE</scope>
    <source>
        <strain evidence="12 14">CC28-63</strain>
        <strain evidence="11">CC28-69</strain>
    </source>
</reference>
<dbReference type="RefSeq" id="WP_085630701.1">
    <property type="nucleotide sequence ID" value="NZ_JAFBWU010000003.1"/>
</dbReference>
<dbReference type="EMBL" id="JAFBXF010000003">
    <property type="protein sequence ID" value="MBM2416358.1"/>
    <property type="molecule type" value="Genomic_DNA"/>
</dbReference>
<dbReference type="InterPro" id="IPR016181">
    <property type="entry name" value="Acyl_CoA_acyltransferase"/>
</dbReference>
<keyword evidence="2" id="KW-0444">Lipid biosynthesis</keyword>
<dbReference type="Proteomes" id="UP000809440">
    <property type="component" value="Unassembled WGS sequence"/>
</dbReference>
<dbReference type="InterPro" id="IPR052351">
    <property type="entry name" value="Ornithine_N-alpha-AT"/>
</dbReference>
<sequence>MLQTAPQYQTSLARSKAEIRAAQRLRYEVFVAELGGSGDGVDHANRLEIDRFDTHADHLLLRDVKSGADTVVGVYRLMTKNHATAANGFYSASEFDLTRLLNSGLSLLELGRSCLHPDHRGGPALMALWQGLADYVADHDIDILFGTASFHGTDLEALQHPISHLHATYLAPEPLRVTATMTTDLALLPPNRIDRKAAMRDTPALIKSYLKLGGTIGQGVFVDHAFNTTDVCLILDTAQMTAGRFDRSAWRPT</sequence>
<comment type="catalytic activity">
    <reaction evidence="10">
        <text>a (3R)-hydroxyacyl-[ACP] + L-ornithine = a lyso-ornithine lipid + holo-[ACP] + H(+)</text>
        <dbReference type="Rhea" id="RHEA:20633"/>
        <dbReference type="Rhea" id="RHEA-COMP:9685"/>
        <dbReference type="Rhea" id="RHEA-COMP:9945"/>
        <dbReference type="ChEBI" id="CHEBI:15378"/>
        <dbReference type="ChEBI" id="CHEBI:46911"/>
        <dbReference type="ChEBI" id="CHEBI:64479"/>
        <dbReference type="ChEBI" id="CHEBI:78827"/>
        <dbReference type="ChEBI" id="CHEBI:138482"/>
        <dbReference type="EC" id="2.3.2.30"/>
    </reaction>
    <physiologicalReaction direction="left-to-right" evidence="10">
        <dbReference type="Rhea" id="RHEA:20634"/>
    </physiologicalReaction>
</comment>
<dbReference type="PANTHER" id="PTHR37323">
    <property type="entry name" value="GCN5-RELATED N-ACETYLTRANSFERASE"/>
    <property type="match status" value="1"/>
</dbReference>
<comment type="caution">
    <text evidence="11">The sequence shown here is derived from an EMBL/GenBank/DDBJ whole genome shotgun (WGS) entry which is preliminary data.</text>
</comment>
<gene>
    <name evidence="11" type="ORF">JQX41_05215</name>
    <name evidence="12" type="ORF">JQX48_05215</name>
</gene>
<keyword evidence="14" id="KW-1185">Reference proteome</keyword>
<evidence type="ECO:0000256" key="10">
    <source>
        <dbReference type="ARBA" id="ARBA00047785"/>
    </source>
</evidence>
<dbReference type="EMBL" id="JAFBXE010000003">
    <property type="protein sequence ID" value="MBM2411691.1"/>
    <property type="molecule type" value="Genomic_DNA"/>
</dbReference>
<dbReference type="SUPFAM" id="SSF55729">
    <property type="entry name" value="Acyl-CoA N-acyltransferases (Nat)"/>
    <property type="match status" value="1"/>
</dbReference>
<dbReference type="OrthoDB" id="9787072at2"/>
<evidence type="ECO:0000256" key="6">
    <source>
        <dbReference type="ARBA" id="ARBA00038095"/>
    </source>
</evidence>
<name>A0A9Q2NXW5_9RHOB</name>
<evidence type="ECO:0000313" key="11">
    <source>
        <dbReference type="EMBL" id="MBM2411691.1"/>
    </source>
</evidence>
<keyword evidence="5" id="KW-0012">Acyltransferase</keyword>
<dbReference type="GO" id="GO:0043810">
    <property type="term" value="F:ornithine-acyl [acyl carrier protein] N-acyltransferase activity"/>
    <property type="evidence" value="ECO:0007669"/>
    <property type="project" value="UniProtKB-EC"/>
</dbReference>
<keyword evidence="4" id="KW-0443">Lipid metabolism</keyword>
<evidence type="ECO:0000256" key="1">
    <source>
        <dbReference type="ARBA" id="ARBA00005189"/>
    </source>
</evidence>
<organism evidence="11 13">
    <name type="scientific">Marivita cryptomonadis</name>
    <dbReference type="NCBI Taxonomy" id="505252"/>
    <lineage>
        <taxon>Bacteria</taxon>
        <taxon>Pseudomonadati</taxon>
        <taxon>Pseudomonadota</taxon>
        <taxon>Alphaproteobacteria</taxon>
        <taxon>Rhodobacterales</taxon>
        <taxon>Roseobacteraceae</taxon>
        <taxon>Marivita</taxon>
    </lineage>
</organism>
<dbReference type="Pfam" id="PF13444">
    <property type="entry name" value="Acetyltransf_5"/>
    <property type="match status" value="1"/>
</dbReference>
<evidence type="ECO:0000313" key="13">
    <source>
        <dbReference type="Proteomes" id="UP000755667"/>
    </source>
</evidence>
<evidence type="ECO:0000256" key="4">
    <source>
        <dbReference type="ARBA" id="ARBA00023098"/>
    </source>
</evidence>
<dbReference type="Gene3D" id="3.40.630.30">
    <property type="match status" value="1"/>
</dbReference>
<dbReference type="EC" id="2.3.2.30" evidence="7"/>
<comment type="function">
    <text evidence="9">Catalyzes the first step in the biosynthesis of ornithine lipids, which are phosphorus-free membrane lipids. Catalyzes the 3-hydroxyacyl-acyl carrier protein-dependent acylation of ornithine to form lyso-ornithine lipid (LOL).</text>
</comment>
<dbReference type="GeneID" id="62641774"/>
<comment type="similarity">
    <text evidence="6">Belongs to the acetyltransferase family. OlsB subfamily.</text>
</comment>
<evidence type="ECO:0000256" key="7">
    <source>
        <dbReference type="ARBA" id="ARBA00039058"/>
    </source>
</evidence>
<keyword evidence="3" id="KW-0808">Transferase</keyword>
<evidence type="ECO:0000256" key="8">
    <source>
        <dbReference type="ARBA" id="ARBA00039866"/>
    </source>
</evidence>
<evidence type="ECO:0000313" key="14">
    <source>
        <dbReference type="Proteomes" id="UP000809440"/>
    </source>
</evidence>
<dbReference type="PANTHER" id="PTHR37323:SF1">
    <property type="entry name" value="L-ORNITHINE N(ALPHA)-ACYLTRANSFERASE"/>
    <property type="match status" value="1"/>
</dbReference>
<evidence type="ECO:0000256" key="3">
    <source>
        <dbReference type="ARBA" id="ARBA00022679"/>
    </source>
</evidence>
<evidence type="ECO:0000313" key="12">
    <source>
        <dbReference type="EMBL" id="MBM2416358.1"/>
    </source>
</evidence>
<dbReference type="Proteomes" id="UP000755667">
    <property type="component" value="Unassembled WGS sequence"/>
</dbReference>
<evidence type="ECO:0000256" key="5">
    <source>
        <dbReference type="ARBA" id="ARBA00023315"/>
    </source>
</evidence>
<protein>
    <recommendedName>
        <fullName evidence="8">L-ornithine N(alpha)-acyltransferase</fullName>
        <ecNumber evidence="7">2.3.2.30</ecNumber>
    </recommendedName>
</protein>
<comment type="pathway">
    <text evidence="1">Lipid metabolism.</text>
</comment>
<dbReference type="GO" id="GO:0006629">
    <property type="term" value="P:lipid metabolic process"/>
    <property type="evidence" value="ECO:0007669"/>
    <property type="project" value="UniProtKB-KW"/>
</dbReference>
<evidence type="ECO:0000256" key="2">
    <source>
        <dbReference type="ARBA" id="ARBA00022516"/>
    </source>
</evidence>
<evidence type="ECO:0000256" key="9">
    <source>
        <dbReference type="ARBA" id="ARBA00045724"/>
    </source>
</evidence>
<dbReference type="AlphaFoldDB" id="A0A9Q2NXW5"/>
<accession>A0A9Q2NXW5</accession>
<proteinExistence type="inferred from homology"/>